<evidence type="ECO:0000256" key="2">
    <source>
        <dbReference type="ARBA" id="ARBA00022771"/>
    </source>
</evidence>
<dbReference type="GO" id="GO:0008270">
    <property type="term" value="F:zinc ion binding"/>
    <property type="evidence" value="ECO:0007669"/>
    <property type="project" value="UniProtKB-KW"/>
</dbReference>
<dbReference type="STRING" id="1276538.A0A1X7RW97"/>
<evidence type="ECO:0000256" key="1">
    <source>
        <dbReference type="ARBA" id="ARBA00022723"/>
    </source>
</evidence>
<dbReference type="PANTHER" id="PTHR45931:SF3">
    <property type="entry name" value="RING ZINC FINGER-CONTAINING PROTEIN"/>
    <property type="match status" value="1"/>
</dbReference>
<dbReference type="CDD" id="cd16454">
    <property type="entry name" value="RING-H2_PA-TM-RING"/>
    <property type="match status" value="1"/>
</dbReference>
<dbReference type="InterPro" id="IPR011016">
    <property type="entry name" value="Znf_RING-CH"/>
</dbReference>
<dbReference type="SMART" id="SM00184">
    <property type="entry name" value="RING"/>
    <property type="match status" value="1"/>
</dbReference>
<dbReference type="SMART" id="SM00744">
    <property type="entry name" value="RINGv"/>
    <property type="match status" value="1"/>
</dbReference>
<dbReference type="SUPFAM" id="SSF57850">
    <property type="entry name" value="RING/U-box"/>
    <property type="match status" value="1"/>
</dbReference>
<dbReference type="InterPro" id="IPR013083">
    <property type="entry name" value="Znf_RING/FYVE/PHD"/>
</dbReference>
<dbReference type="PANTHER" id="PTHR45931">
    <property type="entry name" value="SI:CH211-59O9.10"/>
    <property type="match status" value="1"/>
</dbReference>
<dbReference type="Proteomes" id="UP000215127">
    <property type="component" value="Chromosome 6"/>
</dbReference>
<accession>A0A1X7RW97</accession>
<dbReference type="EMBL" id="LT853697">
    <property type="protein sequence ID" value="SMQ51712.1"/>
    <property type="molecule type" value="Genomic_DNA"/>
</dbReference>
<keyword evidence="3" id="KW-0862">Zinc</keyword>
<proteinExistence type="predicted"/>
<dbReference type="Gene3D" id="3.30.40.10">
    <property type="entry name" value="Zinc/RING finger domain, C3HC4 (zinc finger)"/>
    <property type="match status" value="1"/>
</dbReference>
<dbReference type="PROSITE" id="PS50089">
    <property type="entry name" value="ZF_RING_2"/>
    <property type="match status" value="1"/>
</dbReference>
<reference evidence="6 7" key="1">
    <citation type="submission" date="2016-06" db="EMBL/GenBank/DDBJ databases">
        <authorList>
            <person name="Kjaerup R.B."/>
            <person name="Dalgaard T.S."/>
            <person name="Juul-Madsen H.R."/>
        </authorList>
    </citation>
    <scope>NUCLEOTIDE SEQUENCE [LARGE SCALE GENOMIC DNA]</scope>
</reference>
<feature type="domain" description="RING-type" evidence="5">
    <location>
        <begin position="30"/>
        <end position="70"/>
    </location>
</feature>
<dbReference type="AlphaFoldDB" id="A0A1X7RW97"/>
<evidence type="ECO:0000256" key="3">
    <source>
        <dbReference type="ARBA" id="ARBA00022833"/>
    </source>
</evidence>
<dbReference type="Pfam" id="PF13639">
    <property type="entry name" value="zf-RING_2"/>
    <property type="match status" value="1"/>
</dbReference>
<dbReference type="InterPro" id="IPR051834">
    <property type="entry name" value="RING_finger_E3_ligase"/>
</dbReference>
<evidence type="ECO:0000313" key="7">
    <source>
        <dbReference type="Proteomes" id="UP000215127"/>
    </source>
</evidence>
<organism evidence="6 7">
    <name type="scientific">Zymoseptoria tritici (strain ST99CH_3D7)</name>
    <dbReference type="NCBI Taxonomy" id="1276538"/>
    <lineage>
        <taxon>Eukaryota</taxon>
        <taxon>Fungi</taxon>
        <taxon>Dikarya</taxon>
        <taxon>Ascomycota</taxon>
        <taxon>Pezizomycotina</taxon>
        <taxon>Dothideomycetes</taxon>
        <taxon>Dothideomycetidae</taxon>
        <taxon>Mycosphaerellales</taxon>
        <taxon>Mycosphaerellaceae</taxon>
        <taxon>Zymoseptoria</taxon>
    </lineage>
</organism>
<evidence type="ECO:0000259" key="5">
    <source>
        <dbReference type="PROSITE" id="PS50089"/>
    </source>
</evidence>
<dbReference type="GO" id="GO:0006511">
    <property type="term" value="P:ubiquitin-dependent protein catabolic process"/>
    <property type="evidence" value="ECO:0007669"/>
    <property type="project" value="TreeGrafter"/>
</dbReference>
<gene>
    <name evidence="6" type="ORF">ZT3D7_G6865</name>
</gene>
<dbReference type="GO" id="GO:0061630">
    <property type="term" value="F:ubiquitin protein ligase activity"/>
    <property type="evidence" value="ECO:0007669"/>
    <property type="project" value="TreeGrafter"/>
</dbReference>
<dbReference type="GO" id="GO:0005634">
    <property type="term" value="C:nucleus"/>
    <property type="evidence" value="ECO:0007669"/>
    <property type="project" value="TreeGrafter"/>
</dbReference>
<evidence type="ECO:0000313" key="6">
    <source>
        <dbReference type="EMBL" id="SMQ51712.1"/>
    </source>
</evidence>
<keyword evidence="1" id="KW-0479">Metal-binding</keyword>
<name>A0A1X7RW97_ZYMT9</name>
<protein>
    <recommendedName>
        <fullName evidence="5">RING-type domain-containing protein</fullName>
    </recommendedName>
</protein>
<evidence type="ECO:0000256" key="4">
    <source>
        <dbReference type="PROSITE-ProRule" id="PRU00175"/>
    </source>
</evidence>
<sequence length="289" mass="32282">MSPRSDFLATGLVPIDLPPPTEDDEEGIDCPICLESLTTAFQLPCHSLHVFHDECIRTWLKSHNSCPLCKSILFGSGAPNSTVRNANLARQTVVDLEGNLEHFSIAPMRRPAIAANADMAAVFLVTIREPRTDGTQVIGQIGSLANEQAITGLGLVRAAEQIPQVIVMANVIFARAMAQGRSYTDEQWQRWIPPVKHILNRIRQNDGKMMNVGTFPHSLDRECSEDLERIYPGAGRVQGVRAGQIEAGLVREDFQTLMNYAAFLMWWAVNRPLIRRRYGHGRRLRCVVM</sequence>
<keyword evidence="7" id="KW-1185">Reference proteome</keyword>
<dbReference type="InterPro" id="IPR001841">
    <property type="entry name" value="Znf_RING"/>
</dbReference>
<keyword evidence="2 4" id="KW-0863">Zinc-finger</keyword>